<dbReference type="InterPro" id="IPR036291">
    <property type="entry name" value="NAD(P)-bd_dom_sf"/>
</dbReference>
<dbReference type="GO" id="GO:0000166">
    <property type="term" value="F:nucleotide binding"/>
    <property type="evidence" value="ECO:0007669"/>
    <property type="project" value="InterPro"/>
</dbReference>
<dbReference type="Gene3D" id="3.30.360.10">
    <property type="entry name" value="Dihydrodipicolinate Reductase, domain 2"/>
    <property type="match status" value="1"/>
</dbReference>
<comment type="caution">
    <text evidence="3">The sequence shown here is derived from an EMBL/GenBank/DDBJ whole genome shotgun (WGS) entry which is preliminary data.</text>
</comment>
<dbReference type="InterPro" id="IPR052515">
    <property type="entry name" value="Gfo/Idh/MocA_Oxidoreductase"/>
</dbReference>
<dbReference type="InterPro" id="IPR000683">
    <property type="entry name" value="Gfo/Idh/MocA-like_OxRdtase_N"/>
</dbReference>
<evidence type="ECO:0000259" key="1">
    <source>
        <dbReference type="Pfam" id="PF01408"/>
    </source>
</evidence>
<dbReference type="AlphaFoldDB" id="W4LUT0"/>
<gene>
    <name evidence="3" type="ORF">ETSY1_08300</name>
</gene>
<dbReference type="SUPFAM" id="SSF55347">
    <property type="entry name" value="Glyceraldehyde-3-phosphate dehydrogenase-like, C-terminal domain"/>
    <property type="match status" value="1"/>
</dbReference>
<dbReference type="Pfam" id="PF01408">
    <property type="entry name" value="GFO_IDH_MocA"/>
    <property type="match status" value="1"/>
</dbReference>
<keyword evidence="4" id="KW-1185">Reference proteome</keyword>
<feature type="domain" description="Gfo/Idh/MocA-like oxidoreductase N-terminal" evidence="1">
    <location>
        <begin position="1"/>
        <end position="117"/>
    </location>
</feature>
<dbReference type="SUPFAM" id="SSF51735">
    <property type="entry name" value="NAD(P)-binding Rossmann-fold domains"/>
    <property type="match status" value="1"/>
</dbReference>
<feature type="domain" description="GFO/IDH/MocA-like oxidoreductase" evidence="2">
    <location>
        <begin position="126"/>
        <end position="242"/>
    </location>
</feature>
<evidence type="ECO:0000259" key="2">
    <source>
        <dbReference type="Pfam" id="PF22725"/>
    </source>
</evidence>
<dbReference type="InterPro" id="IPR055170">
    <property type="entry name" value="GFO_IDH_MocA-like_dom"/>
</dbReference>
<dbReference type="Gene3D" id="3.40.50.720">
    <property type="entry name" value="NAD(P)-binding Rossmann-like Domain"/>
    <property type="match status" value="1"/>
</dbReference>
<dbReference type="Proteomes" id="UP000019141">
    <property type="component" value="Unassembled WGS sequence"/>
</dbReference>
<reference evidence="3 4" key="1">
    <citation type="journal article" date="2014" name="Nature">
        <title>An environmental bacterial taxon with a large and distinct metabolic repertoire.</title>
        <authorList>
            <person name="Wilson M.C."/>
            <person name="Mori T."/>
            <person name="Ruckert C."/>
            <person name="Uria A.R."/>
            <person name="Helf M.J."/>
            <person name="Takada K."/>
            <person name="Gernert C."/>
            <person name="Steffens U.A."/>
            <person name="Heycke N."/>
            <person name="Schmitt S."/>
            <person name="Rinke C."/>
            <person name="Helfrich E.J."/>
            <person name="Brachmann A.O."/>
            <person name="Gurgui C."/>
            <person name="Wakimoto T."/>
            <person name="Kracht M."/>
            <person name="Crusemann M."/>
            <person name="Hentschel U."/>
            <person name="Abe I."/>
            <person name="Matsunaga S."/>
            <person name="Kalinowski J."/>
            <person name="Takeyama H."/>
            <person name="Piel J."/>
        </authorList>
    </citation>
    <scope>NUCLEOTIDE SEQUENCE [LARGE SCALE GENOMIC DNA]</scope>
    <source>
        <strain evidence="4">TSY1</strain>
    </source>
</reference>
<evidence type="ECO:0000313" key="3">
    <source>
        <dbReference type="EMBL" id="ETX01197.1"/>
    </source>
</evidence>
<dbReference type="EMBL" id="AZHW01000260">
    <property type="protein sequence ID" value="ETX01197.1"/>
    <property type="molecule type" value="Genomic_DNA"/>
</dbReference>
<dbReference type="PANTHER" id="PTHR43249:SF1">
    <property type="entry name" value="D-GLUCOSIDE 3-DEHYDROGENASE"/>
    <property type="match status" value="1"/>
</dbReference>
<accession>W4LUT0</accession>
<organism evidence="3 4">
    <name type="scientific">Entotheonella factor</name>
    <dbReference type="NCBI Taxonomy" id="1429438"/>
    <lineage>
        <taxon>Bacteria</taxon>
        <taxon>Pseudomonadati</taxon>
        <taxon>Nitrospinota/Tectimicrobiota group</taxon>
        <taxon>Candidatus Tectimicrobiota</taxon>
        <taxon>Candidatus Entotheonellia</taxon>
        <taxon>Candidatus Entotheonellales</taxon>
        <taxon>Candidatus Entotheonellaceae</taxon>
        <taxon>Candidatus Entotheonella</taxon>
    </lineage>
</organism>
<evidence type="ECO:0000313" key="4">
    <source>
        <dbReference type="Proteomes" id="UP000019141"/>
    </source>
</evidence>
<name>W4LUT0_ENTF1</name>
<sequence>MLGTGRIAANAFVPAVKAVAGADLVAVLSRDKDRGAEFARQHGIPKSYHDLDALLQDANVDGVIVATPDAMHEAQVIAAVQAGKHILCEKPMTATLAGCERMAEVVRGSGVTFAMGYNNRFNTGLRHIKTLLETDDIGPVRYARALLTAAVNDPEGWRAHSDQARYWAMSAVGTHVLDCWRWFFGDPASVGGAWSSPKHQVPNDEITTMVLNYPGRMIAEFTVAAIFQAPSRLEIYGESGSIMGTDVFGANPSGPITCNGRDIAYTPQNPFVLEIEDFVEAVRDQRPPCTTLDDGLVNVRIMETARDGAIQLPIDQGA</sequence>
<protein>
    <submittedName>
        <fullName evidence="3">1,5-anhydro-D-fructose reductase</fullName>
    </submittedName>
</protein>
<dbReference type="HOGENOM" id="CLU_023194_5_0_7"/>
<proteinExistence type="predicted"/>
<dbReference type="Pfam" id="PF22725">
    <property type="entry name" value="GFO_IDH_MocA_C3"/>
    <property type="match status" value="1"/>
</dbReference>
<dbReference type="PANTHER" id="PTHR43249">
    <property type="entry name" value="UDP-N-ACETYL-2-AMINO-2-DEOXY-D-GLUCURONATE OXIDASE"/>
    <property type="match status" value="1"/>
</dbReference>